<evidence type="ECO:0000256" key="2">
    <source>
        <dbReference type="ARBA" id="ARBA00022884"/>
    </source>
</evidence>
<dbReference type="EMBL" id="JH793419">
    <property type="protein sequence ID" value="ELQ41041.1"/>
    <property type="molecule type" value="Genomic_DNA"/>
</dbReference>
<keyword evidence="1" id="KW-0597">Phosphoprotein</keyword>
<feature type="region of interest" description="Disordered" evidence="4">
    <location>
        <begin position="214"/>
        <end position="298"/>
    </location>
</feature>
<sequence length="622" mass="64732">MSEDHTTPQQCRQTSDTISVSSSKSPSRASSTASPAPEPLLPSSTPLAAHSAFAPNHLRPLRSSPTGASAGATKNAMAASPFLAQPPSFRPSMTSQSSFATMSAGTTVNAFERDQPSFAVGTPFNNAAPSTTSVLIRRLPLNTSKESIRLMLVFCEELVDVDVLPAEHSEDPGFRSALVKVKTPAGAQNIKSMLDGKSNISNDAELMVEILGGNSQNGRRYTNGDAPTSASSSATSSATSSRQPSRFNGAGSFGSVEAMSPPISGAYGNEMSGSDTSNHFQNIFSPQSPIGNHLTDQRTRMSGKSLINDAADDDETGELLKDPLAYAENGAMATQARRATAPQLPISRMAGLSLNTNGHPMAPYGPSPVGQLSAHTNTMSPTMLNGAGTPTMGYLGGHRFPGHSFPPVNPADQNPPCNTLYVGNLPIDTSEEELKATFSKQRGYKRLCFRTKQNGPMCFVEFEDVSFATKALHELYGHMLHNSVKGGIRLSFSKNPLGVRSGQNPVGAGVTSPLSSMNSMMNGNGVGNFATANGPPPGLSAPPGLGGMGTSRSLSTFSPVTSSGSSGSMMTGSLNNTPSSAAQFSPPSNIWNTPNYGNTMMAGGPTPVTGGSSSFPSFMMGK</sequence>
<evidence type="ECO:0000259" key="5">
    <source>
        <dbReference type="PROSITE" id="PS50102"/>
    </source>
</evidence>
<dbReference type="InterPro" id="IPR012677">
    <property type="entry name" value="Nucleotide-bd_a/b_plait_sf"/>
</dbReference>
<proteinExistence type="predicted"/>
<feature type="domain" description="RRM" evidence="5">
    <location>
        <begin position="418"/>
        <end position="495"/>
    </location>
</feature>
<keyword evidence="2 3" id="KW-0694">RNA-binding</keyword>
<evidence type="ECO:0000256" key="1">
    <source>
        <dbReference type="ARBA" id="ARBA00022553"/>
    </source>
</evidence>
<gene>
    <name evidence="6" type="ORF">OOU_Y34scaffold00308g52</name>
</gene>
<dbReference type="InterPro" id="IPR000504">
    <property type="entry name" value="RRM_dom"/>
</dbReference>
<dbReference type="SMART" id="SM00360">
    <property type="entry name" value="RRM"/>
    <property type="match status" value="2"/>
</dbReference>
<evidence type="ECO:0000256" key="4">
    <source>
        <dbReference type="SAM" id="MobiDB-lite"/>
    </source>
</evidence>
<dbReference type="Gene3D" id="3.30.70.330">
    <property type="match status" value="1"/>
</dbReference>
<dbReference type="AlphaFoldDB" id="A0AA97PNB2"/>
<accession>A0AA97PNB2</accession>
<dbReference type="Proteomes" id="UP000011086">
    <property type="component" value="Unassembled WGS sequence"/>
</dbReference>
<dbReference type="InterPro" id="IPR035979">
    <property type="entry name" value="RBD_domain_sf"/>
</dbReference>
<dbReference type="PROSITE" id="PS50102">
    <property type="entry name" value="RRM"/>
    <property type="match status" value="1"/>
</dbReference>
<evidence type="ECO:0000313" key="6">
    <source>
        <dbReference type="EMBL" id="ELQ41041.1"/>
    </source>
</evidence>
<dbReference type="GO" id="GO:0003723">
    <property type="term" value="F:RNA binding"/>
    <property type="evidence" value="ECO:0007669"/>
    <property type="project" value="UniProtKB-UniRule"/>
</dbReference>
<protein>
    <submittedName>
        <fullName evidence="6">RNA binding protein</fullName>
    </submittedName>
</protein>
<dbReference type="CDD" id="cd12245">
    <property type="entry name" value="RRM_scw1_like"/>
    <property type="match status" value="1"/>
</dbReference>
<evidence type="ECO:0000256" key="3">
    <source>
        <dbReference type="PROSITE-ProRule" id="PRU00176"/>
    </source>
</evidence>
<dbReference type="Pfam" id="PF00076">
    <property type="entry name" value="RRM_1"/>
    <property type="match status" value="1"/>
</dbReference>
<organism evidence="6">
    <name type="scientific">Pyricularia oryzae (strain Y34)</name>
    <name type="common">Rice blast fungus</name>
    <name type="synonym">Magnaporthe oryzae</name>
    <dbReference type="NCBI Taxonomy" id="1143189"/>
    <lineage>
        <taxon>Eukaryota</taxon>
        <taxon>Fungi</taxon>
        <taxon>Dikarya</taxon>
        <taxon>Ascomycota</taxon>
        <taxon>Pezizomycotina</taxon>
        <taxon>Sordariomycetes</taxon>
        <taxon>Sordariomycetidae</taxon>
        <taxon>Magnaporthales</taxon>
        <taxon>Pyriculariaceae</taxon>
        <taxon>Pyricularia</taxon>
    </lineage>
</organism>
<dbReference type="SUPFAM" id="SSF54928">
    <property type="entry name" value="RNA-binding domain, RBD"/>
    <property type="match status" value="1"/>
</dbReference>
<feature type="compositionally biased region" description="Polar residues" evidence="4">
    <location>
        <begin position="271"/>
        <end position="290"/>
    </location>
</feature>
<feature type="compositionally biased region" description="Low complexity" evidence="4">
    <location>
        <begin position="14"/>
        <end position="47"/>
    </location>
</feature>
<reference evidence="6" key="1">
    <citation type="journal article" date="2012" name="PLoS Genet.">
        <title>Comparative analysis of the genomes of two field isolates of the rice blast fungus Magnaporthe oryzae.</title>
        <authorList>
            <person name="Xue M."/>
            <person name="Yang J."/>
            <person name="Li Z."/>
            <person name="Hu S."/>
            <person name="Yao N."/>
            <person name="Dean R.A."/>
            <person name="Zhao W."/>
            <person name="Shen M."/>
            <person name="Zhang H."/>
            <person name="Li C."/>
            <person name="Liu L."/>
            <person name="Cao L."/>
            <person name="Xu X."/>
            <person name="Xing Y."/>
            <person name="Hsiang T."/>
            <person name="Zhang Z."/>
            <person name="Xu J.R."/>
            <person name="Peng Y.L."/>
        </authorList>
    </citation>
    <scope>NUCLEOTIDE SEQUENCE</scope>
    <source>
        <strain evidence="6">Y34</strain>
    </source>
</reference>
<dbReference type="FunFam" id="3.30.70.330:FF:000089">
    <property type="entry name" value="RNA binding protein"/>
    <property type="match status" value="1"/>
</dbReference>
<feature type="compositionally biased region" description="Low complexity" evidence="4">
    <location>
        <begin position="228"/>
        <end position="241"/>
    </location>
</feature>
<dbReference type="PANTHER" id="PTHR10501">
    <property type="entry name" value="U1 SMALL NUCLEAR RIBONUCLEOPROTEIN A/U2 SMALL NUCLEAR RIBONUCLEOPROTEIN B"/>
    <property type="match status" value="1"/>
</dbReference>
<name>A0AA97PNB2_PYRO3</name>
<feature type="region of interest" description="Disordered" evidence="4">
    <location>
        <begin position="1"/>
        <end position="47"/>
    </location>
</feature>